<reference evidence="13 14" key="1">
    <citation type="journal article" date="2022" name="Arch. Microbiol.">
        <title>Paraburkholderia bengalensis sp. nov. isolated from roots of Oryza sativa, IR64.</title>
        <authorList>
            <person name="Nag P."/>
            <person name="Mondal N."/>
            <person name="Sarkar J."/>
            <person name="Das S."/>
        </authorList>
    </citation>
    <scope>NUCLEOTIDE SEQUENCE [LARGE SCALE GENOMIC DNA]</scope>
    <source>
        <strain evidence="13 14">IR64_4_BI</strain>
    </source>
</reference>
<feature type="domain" description="Ketopantoate reductase N-terminal" evidence="11">
    <location>
        <begin position="4"/>
        <end position="151"/>
    </location>
</feature>
<comment type="caution">
    <text evidence="13">The sequence shown here is derived from an EMBL/GenBank/DDBJ whole genome shotgun (WGS) entry which is preliminary data.</text>
</comment>
<evidence type="ECO:0000256" key="5">
    <source>
        <dbReference type="ARBA" id="ARBA00022655"/>
    </source>
</evidence>
<dbReference type="SUPFAM" id="SSF48179">
    <property type="entry name" value="6-phosphogluconate dehydrogenase C-terminal domain-like"/>
    <property type="match status" value="1"/>
</dbReference>
<keyword evidence="5 10" id="KW-0566">Pantothenate biosynthesis</keyword>
<evidence type="ECO:0000256" key="6">
    <source>
        <dbReference type="ARBA" id="ARBA00022857"/>
    </source>
</evidence>
<evidence type="ECO:0000256" key="2">
    <source>
        <dbReference type="ARBA" id="ARBA00007870"/>
    </source>
</evidence>
<keyword evidence="6 10" id="KW-0521">NADP</keyword>
<evidence type="ECO:0000313" key="13">
    <source>
        <dbReference type="EMBL" id="MEI5996136.1"/>
    </source>
</evidence>
<dbReference type="EMBL" id="JACFYJ010000002">
    <property type="protein sequence ID" value="MEI5996136.1"/>
    <property type="molecule type" value="Genomic_DNA"/>
</dbReference>
<dbReference type="InterPro" id="IPR036291">
    <property type="entry name" value="NAD(P)-bd_dom_sf"/>
</dbReference>
<dbReference type="InterPro" id="IPR008927">
    <property type="entry name" value="6-PGluconate_DH-like_C_sf"/>
</dbReference>
<sequence length="349" mass="37457">MAKICIYGAGSIGCYVGGRLLAGGSDVTFIARERIGNQLREHGLTLSQFGERRWSVPRERIDVSSDCAAAAAADLVLVTVKSAATPTVAAELAGVLRAGTVVVSFQNGLGNADVLRAALPDQTVLEGMVPFNVVERGPGAYHQGSGGELQVRRAPGIQPFVDDFAKAGLPLQQHADMLPVQWAKLLLNLNNAVNALSNRPLKDELSQRAYRRCLGMAQTETLALLARAGIRPARLTPIPPAWMPRFLGLPDAWFARLARAMLTIDPLARSSMSDDLEARRATEVDWINGEVVKLADRLGLAAPVNARLCQLVHEAEHQEARASWTGDALLAELRAASQGPSTRSQRLPA</sequence>
<dbReference type="Pfam" id="PF02558">
    <property type="entry name" value="ApbA"/>
    <property type="match status" value="1"/>
</dbReference>
<evidence type="ECO:0000256" key="1">
    <source>
        <dbReference type="ARBA" id="ARBA00004994"/>
    </source>
</evidence>
<dbReference type="InterPro" id="IPR013328">
    <property type="entry name" value="6PGD_dom2"/>
</dbReference>
<comment type="pathway">
    <text evidence="1 10">Cofactor biosynthesis; (R)-pantothenate biosynthesis; (R)-pantoate from 3-methyl-2-oxobutanoate: step 2/2.</text>
</comment>
<proteinExistence type="inferred from homology"/>
<dbReference type="Gene3D" id="1.10.1040.10">
    <property type="entry name" value="N-(1-d-carboxylethyl)-l-norvaline Dehydrogenase, domain 2"/>
    <property type="match status" value="1"/>
</dbReference>
<evidence type="ECO:0000256" key="3">
    <source>
        <dbReference type="ARBA" id="ARBA00013014"/>
    </source>
</evidence>
<dbReference type="InterPro" id="IPR050838">
    <property type="entry name" value="Ketopantoate_reductase"/>
</dbReference>
<dbReference type="InterPro" id="IPR013332">
    <property type="entry name" value="KPR_N"/>
</dbReference>
<comment type="function">
    <text evidence="10">Catalyzes the NADPH-dependent reduction of ketopantoate into pantoic acid.</text>
</comment>
<dbReference type="PANTHER" id="PTHR43765:SF2">
    <property type="entry name" value="2-DEHYDROPANTOATE 2-REDUCTASE"/>
    <property type="match status" value="1"/>
</dbReference>
<dbReference type="NCBIfam" id="NF006083">
    <property type="entry name" value="PRK08229.1"/>
    <property type="match status" value="1"/>
</dbReference>
<gene>
    <name evidence="13" type="ORF">H3V53_02600</name>
</gene>
<dbReference type="SUPFAM" id="SSF51735">
    <property type="entry name" value="NAD(P)-binding Rossmann-fold domains"/>
    <property type="match status" value="1"/>
</dbReference>
<protein>
    <recommendedName>
        <fullName evidence="4 10">2-dehydropantoate 2-reductase</fullName>
        <ecNumber evidence="3 10">1.1.1.169</ecNumber>
    </recommendedName>
    <alternativeName>
        <fullName evidence="8 10">Ketopantoate reductase</fullName>
    </alternativeName>
</protein>
<dbReference type="EC" id="1.1.1.169" evidence="3 10"/>
<evidence type="ECO:0000256" key="4">
    <source>
        <dbReference type="ARBA" id="ARBA00019465"/>
    </source>
</evidence>
<keyword evidence="7 10" id="KW-0560">Oxidoreductase</keyword>
<comment type="similarity">
    <text evidence="2 10">Belongs to the ketopantoate reductase family.</text>
</comment>
<evidence type="ECO:0000256" key="9">
    <source>
        <dbReference type="ARBA" id="ARBA00048793"/>
    </source>
</evidence>
<dbReference type="Proteomes" id="UP001386437">
    <property type="component" value="Unassembled WGS sequence"/>
</dbReference>
<dbReference type="Pfam" id="PF08546">
    <property type="entry name" value="ApbA_C"/>
    <property type="match status" value="1"/>
</dbReference>
<evidence type="ECO:0000313" key="14">
    <source>
        <dbReference type="Proteomes" id="UP001386437"/>
    </source>
</evidence>
<evidence type="ECO:0000259" key="12">
    <source>
        <dbReference type="Pfam" id="PF08546"/>
    </source>
</evidence>
<comment type="catalytic activity">
    <reaction evidence="9 10">
        <text>(R)-pantoate + NADP(+) = 2-dehydropantoate + NADPH + H(+)</text>
        <dbReference type="Rhea" id="RHEA:16233"/>
        <dbReference type="ChEBI" id="CHEBI:11561"/>
        <dbReference type="ChEBI" id="CHEBI:15378"/>
        <dbReference type="ChEBI" id="CHEBI:15980"/>
        <dbReference type="ChEBI" id="CHEBI:57783"/>
        <dbReference type="ChEBI" id="CHEBI:58349"/>
        <dbReference type="EC" id="1.1.1.169"/>
    </reaction>
</comment>
<accession>A0ABU8IKU3</accession>
<dbReference type="InterPro" id="IPR013752">
    <property type="entry name" value="KPA_reductase"/>
</dbReference>
<organism evidence="13 14">
    <name type="scientific">Paraburkholderia bengalensis</name>
    <dbReference type="NCBI Taxonomy" id="2747562"/>
    <lineage>
        <taxon>Bacteria</taxon>
        <taxon>Pseudomonadati</taxon>
        <taxon>Pseudomonadota</taxon>
        <taxon>Betaproteobacteria</taxon>
        <taxon>Burkholderiales</taxon>
        <taxon>Burkholderiaceae</taxon>
        <taxon>Paraburkholderia</taxon>
    </lineage>
</organism>
<evidence type="ECO:0000256" key="7">
    <source>
        <dbReference type="ARBA" id="ARBA00023002"/>
    </source>
</evidence>
<dbReference type="InterPro" id="IPR003710">
    <property type="entry name" value="ApbA"/>
</dbReference>
<name>A0ABU8IKU3_9BURK</name>
<dbReference type="RefSeq" id="WP_336596585.1">
    <property type="nucleotide sequence ID" value="NZ_JACFYJ010000002.1"/>
</dbReference>
<evidence type="ECO:0000256" key="8">
    <source>
        <dbReference type="ARBA" id="ARBA00032024"/>
    </source>
</evidence>
<evidence type="ECO:0000256" key="10">
    <source>
        <dbReference type="RuleBase" id="RU362068"/>
    </source>
</evidence>
<evidence type="ECO:0000259" key="11">
    <source>
        <dbReference type="Pfam" id="PF02558"/>
    </source>
</evidence>
<keyword evidence="14" id="KW-1185">Reference proteome</keyword>
<dbReference type="Gene3D" id="3.40.50.720">
    <property type="entry name" value="NAD(P)-binding Rossmann-like Domain"/>
    <property type="match status" value="1"/>
</dbReference>
<dbReference type="NCBIfam" id="TIGR00745">
    <property type="entry name" value="apbA_panE"/>
    <property type="match status" value="1"/>
</dbReference>
<dbReference type="PANTHER" id="PTHR43765">
    <property type="entry name" value="2-DEHYDROPANTOATE 2-REDUCTASE-RELATED"/>
    <property type="match status" value="1"/>
</dbReference>
<feature type="domain" description="Ketopantoate reductase C-terminal" evidence="12">
    <location>
        <begin position="177"/>
        <end position="315"/>
    </location>
</feature>
<dbReference type="GO" id="GO:0008677">
    <property type="term" value="F:2-dehydropantoate 2-reductase activity"/>
    <property type="evidence" value="ECO:0007669"/>
    <property type="project" value="UniProtKB-EC"/>
</dbReference>